<dbReference type="EMBL" id="GGEC01004401">
    <property type="protein sequence ID" value="MBW84884.1"/>
    <property type="molecule type" value="Transcribed_RNA"/>
</dbReference>
<proteinExistence type="predicted"/>
<evidence type="ECO:0000313" key="1">
    <source>
        <dbReference type="EMBL" id="MBW84884.1"/>
    </source>
</evidence>
<sequence>MAGLMLPGLSRVPQVARLQGHKCYQDKHKLLIQAPISQATASTLRPLRSFHLSQLCPGLTCCKQKVDQCTKLYPLSPSYTL</sequence>
<dbReference type="AlphaFoldDB" id="A0A2P2IUJ1"/>
<reference evidence="1" key="1">
    <citation type="submission" date="2018-02" db="EMBL/GenBank/DDBJ databases">
        <title>Rhizophora mucronata_Transcriptome.</title>
        <authorList>
            <person name="Meera S.P."/>
            <person name="Sreeshan A."/>
            <person name="Augustine A."/>
        </authorList>
    </citation>
    <scope>NUCLEOTIDE SEQUENCE</scope>
    <source>
        <tissue evidence="1">Leaf</tissue>
    </source>
</reference>
<name>A0A2P2IUJ1_RHIMU</name>
<accession>A0A2P2IUJ1</accession>
<protein>
    <submittedName>
        <fullName evidence="1">Uncharacterized protein</fullName>
    </submittedName>
</protein>
<organism evidence="1">
    <name type="scientific">Rhizophora mucronata</name>
    <name type="common">Asiatic mangrove</name>
    <dbReference type="NCBI Taxonomy" id="61149"/>
    <lineage>
        <taxon>Eukaryota</taxon>
        <taxon>Viridiplantae</taxon>
        <taxon>Streptophyta</taxon>
        <taxon>Embryophyta</taxon>
        <taxon>Tracheophyta</taxon>
        <taxon>Spermatophyta</taxon>
        <taxon>Magnoliopsida</taxon>
        <taxon>eudicotyledons</taxon>
        <taxon>Gunneridae</taxon>
        <taxon>Pentapetalae</taxon>
        <taxon>rosids</taxon>
        <taxon>fabids</taxon>
        <taxon>Malpighiales</taxon>
        <taxon>Rhizophoraceae</taxon>
        <taxon>Rhizophora</taxon>
    </lineage>
</organism>